<gene>
    <name evidence="2" type="ORF">PVAR5_1293</name>
</gene>
<dbReference type="InParanoid" id="V5HT75"/>
<organism evidence="2 3">
    <name type="scientific">Byssochlamys spectabilis (strain No. 5 / NBRC 109023)</name>
    <name type="common">Paecilomyces variotii</name>
    <dbReference type="NCBI Taxonomy" id="1356009"/>
    <lineage>
        <taxon>Eukaryota</taxon>
        <taxon>Fungi</taxon>
        <taxon>Dikarya</taxon>
        <taxon>Ascomycota</taxon>
        <taxon>Pezizomycotina</taxon>
        <taxon>Eurotiomycetes</taxon>
        <taxon>Eurotiomycetidae</taxon>
        <taxon>Eurotiales</taxon>
        <taxon>Thermoascaceae</taxon>
        <taxon>Paecilomyces</taxon>
    </lineage>
</organism>
<dbReference type="HOGENOM" id="CLU_2413039_0_0_1"/>
<dbReference type="EMBL" id="BAUL01000035">
    <property type="protein sequence ID" value="GAD92700.1"/>
    <property type="molecule type" value="Genomic_DNA"/>
</dbReference>
<comment type="caution">
    <text evidence="2">The sequence shown here is derived from an EMBL/GenBank/DDBJ whole genome shotgun (WGS) entry which is preliminary data.</text>
</comment>
<protein>
    <submittedName>
        <fullName evidence="2">Uncharacterized protein</fullName>
    </submittedName>
</protein>
<accession>V5HT75</accession>
<name>V5HT75_BYSSN</name>
<feature type="region of interest" description="Disordered" evidence="1">
    <location>
        <begin position="13"/>
        <end position="40"/>
    </location>
</feature>
<proteinExistence type="predicted"/>
<dbReference type="Proteomes" id="UP000018001">
    <property type="component" value="Unassembled WGS sequence"/>
</dbReference>
<reference evidence="3" key="1">
    <citation type="journal article" date="2014" name="Genome Announc.">
        <title>Draft genome sequence of the formaldehyde-resistant fungus Byssochlamys spectabilis No. 5 (anamorph Paecilomyces variotii No. 5) (NBRC109023).</title>
        <authorList>
            <person name="Oka T."/>
            <person name="Ekino K."/>
            <person name="Fukuda K."/>
            <person name="Nomura Y."/>
        </authorList>
    </citation>
    <scope>NUCLEOTIDE SEQUENCE [LARGE SCALE GENOMIC DNA]</scope>
    <source>
        <strain evidence="3">No. 5 / NBRC 109023</strain>
    </source>
</reference>
<keyword evidence="3" id="KW-1185">Reference proteome</keyword>
<evidence type="ECO:0000256" key="1">
    <source>
        <dbReference type="SAM" id="MobiDB-lite"/>
    </source>
</evidence>
<feature type="compositionally biased region" description="Polar residues" evidence="1">
    <location>
        <begin position="21"/>
        <end position="34"/>
    </location>
</feature>
<evidence type="ECO:0000313" key="2">
    <source>
        <dbReference type="EMBL" id="GAD92700.1"/>
    </source>
</evidence>
<sequence>MCLLALGALLKSRSSHKKATSGPSMQPANPSGNSRRGRRYQSDVEKYGYEVAEQNYQRRAAAGAAGETMQMKTTFSHFRIYEEKLLLLEFGL</sequence>
<dbReference type="OrthoDB" id="10382137at2759"/>
<dbReference type="AlphaFoldDB" id="V5HT75"/>
<evidence type="ECO:0000313" key="3">
    <source>
        <dbReference type="Proteomes" id="UP000018001"/>
    </source>
</evidence>